<comment type="caution">
    <text evidence="9">The sequence shown here is derived from an EMBL/GenBank/DDBJ whole genome shotgun (WGS) entry which is preliminary data.</text>
</comment>
<feature type="active site" description="Charge relay system" evidence="6">
    <location>
        <position position="137"/>
    </location>
</feature>
<comment type="similarity">
    <text evidence="1 6">Belongs to the peptidase S8 family.</text>
</comment>
<keyword evidence="2 6" id="KW-0645">Protease</keyword>
<evidence type="ECO:0000256" key="5">
    <source>
        <dbReference type="ARBA" id="ARBA00022825"/>
    </source>
</evidence>
<dbReference type="InterPro" id="IPR010259">
    <property type="entry name" value="S8pro/Inhibitor_I9"/>
</dbReference>
<evidence type="ECO:0000259" key="7">
    <source>
        <dbReference type="Pfam" id="PF00082"/>
    </source>
</evidence>
<dbReference type="PROSITE" id="PS51892">
    <property type="entry name" value="SUBTILASE"/>
    <property type="match status" value="1"/>
</dbReference>
<dbReference type="SUPFAM" id="SSF54897">
    <property type="entry name" value="Protease propeptides/inhibitors"/>
    <property type="match status" value="1"/>
</dbReference>
<reference evidence="9" key="1">
    <citation type="journal article" date="2020" name="Stud. Mycol.">
        <title>101 Dothideomycetes genomes: a test case for predicting lifestyles and emergence of pathogens.</title>
        <authorList>
            <person name="Haridas S."/>
            <person name="Albert R."/>
            <person name="Binder M."/>
            <person name="Bloem J."/>
            <person name="Labutti K."/>
            <person name="Salamov A."/>
            <person name="Andreopoulos B."/>
            <person name="Baker S."/>
            <person name="Barry K."/>
            <person name="Bills G."/>
            <person name="Bluhm B."/>
            <person name="Cannon C."/>
            <person name="Castanera R."/>
            <person name="Culley D."/>
            <person name="Daum C."/>
            <person name="Ezra D."/>
            <person name="Gonzalez J."/>
            <person name="Henrissat B."/>
            <person name="Kuo A."/>
            <person name="Liang C."/>
            <person name="Lipzen A."/>
            <person name="Lutzoni F."/>
            <person name="Magnuson J."/>
            <person name="Mondo S."/>
            <person name="Nolan M."/>
            <person name="Ohm R."/>
            <person name="Pangilinan J."/>
            <person name="Park H.-J."/>
            <person name="Ramirez L."/>
            <person name="Alfaro M."/>
            <person name="Sun H."/>
            <person name="Tritt A."/>
            <person name="Yoshinaga Y."/>
            <person name="Zwiers L.-H."/>
            <person name="Turgeon B."/>
            <person name="Goodwin S."/>
            <person name="Spatafora J."/>
            <person name="Crous P."/>
            <person name="Grigoriev I."/>
        </authorList>
    </citation>
    <scope>NUCLEOTIDE SEQUENCE</scope>
    <source>
        <strain evidence="9">CBS 260.36</strain>
    </source>
</reference>
<dbReference type="PANTHER" id="PTHR43806:SF58">
    <property type="entry name" value="ALKALINE PROTEASE 1-RELATED"/>
    <property type="match status" value="1"/>
</dbReference>
<dbReference type="Pfam" id="PF00082">
    <property type="entry name" value="Peptidase_S8"/>
    <property type="match status" value="1"/>
</dbReference>
<dbReference type="InterPro" id="IPR036852">
    <property type="entry name" value="Peptidase_S8/S53_dom_sf"/>
</dbReference>
<evidence type="ECO:0000256" key="6">
    <source>
        <dbReference type="PROSITE-ProRule" id="PRU01240"/>
    </source>
</evidence>
<dbReference type="InterPro" id="IPR015500">
    <property type="entry name" value="Peptidase_S8_subtilisin-rel"/>
</dbReference>
<organism evidence="9 10">
    <name type="scientific">Myriangium duriaei CBS 260.36</name>
    <dbReference type="NCBI Taxonomy" id="1168546"/>
    <lineage>
        <taxon>Eukaryota</taxon>
        <taxon>Fungi</taxon>
        <taxon>Dikarya</taxon>
        <taxon>Ascomycota</taxon>
        <taxon>Pezizomycotina</taxon>
        <taxon>Dothideomycetes</taxon>
        <taxon>Dothideomycetidae</taxon>
        <taxon>Myriangiales</taxon>
        <taxon>Myriangiaceae</taxon>
        <taxon>Myriangium</taxon>
    </lineage>
</organism>
<evidence type="ECO:0000313" key="10">
    <source>
        <dbReference type="Proteomes" id="UP000799439"/>
    </source>
</evidence>
<feature type="domain" description="Peptidase S8/S53" evidence="7">
    <location>
        <begin position="98"/>
        <end position="326"/>
    </location>
</feature>
<accession>A0A9P4J044</accession>
<dbReference type="InterPro" id="IPR050131">
    <property type="entry name" value="Peptidase_S8_subtilisin-like"/>
</dbReference>
<dbReference type="GO" id="GO:0006508">
    <property type="term" value="P:proteolysis"/>
    <property type="evidence" value="ECO:0007669"/>
    <property type="project" value="UniProtKB-KW"/>
</dbReference>
<dbReference type="CDD" id="cd04077">
    <property type="entry name" value="Peptidases_S8_PCSK9_ProteinaseK_like"/>
    <property type="match status" value="1"/>
</dbReference>
<evidence type="ECO:0000256" key="1">
    <source>
        <dbReference type="ARBA" id="ARBA00011073"/>
    </source>
</evidence>
<evidence type="ECO:0000313" key="9">
    <source>
        <dbReference type="EMBL" id="KAF2152154.1"/>
    </source>
</evidence>
<feature type="domain" description="Inhibitor I9" evidence="8">
    <location>
        <begin position="10"/>
        <end position="64"/>
    </location>
</feature>
<sequence length="348" mass="37698">MNFVQSLQSEAAATHKDLKYEGVSHQYDVADFQGYAGEFDPSVVEKLRRHHQIAHVESDNIWTIDAGYGLSQISHPKIQPTNNYVYHKSAGSGTFGYVVDTGIYAGHGEFAKVSYRGRVRLGYNAVRNGTHKDYNGHGTHVAAIMGGKTFGVAKRCNLISVKVIDDTTGHISDILDGYQWALKDIINKKRQGESVINVSVYGEFSYVFNSVLETAYRNGVTTIAAAGNENQDASKFSPGASEHAITVGATNPLRERAEFSNHGKQVNIFAPGIDIISAGIGGRWKSQIINGTSQASAYVAGLALYFKGLTNLVDATSTKKFMFDKALYGVVAKPEGSDNKFANNGVGE</sequence>
<dbReference type="PRINTS" id="PR00723">
    <property type="entry name" value="SUBTILISIN"/>
</dbReference>
<evidence type="ECO:0000259" key="8">
    <source>
        <dbReference type="Pfam" id="PF05922"/>
    </source>
</evidence>
<evidence type="ECO:0000256" key="2">
    <source>
        <dbReference type="ARBA" id="ARBA00022670"/>
    </source>
</evidence>
<keyword evidence="5 6" id="KW-0720">Serine protease</keyword>
<dbReference type="EMBL" id="ML996087">
    <property type="protein sequence ID" value="KAF2152154.1"/>
    <property type="molecule type" value="Genomic_DNA"/>
</dbReference>
<dbReference type="SUPFAM" id="SSF52743">
    <property type="entry name" value="Subtilisin-like"/>
    <property type="match status" value="1"/>
</dbReference>
<dbReference type="PANTHER" id="PTHR43806">
    <property type="entry name" value="PEPTIDASE S8"/>
    <property type="match status" value="1"/>
</dbReference>
<proteinExistence type="inferred from homology"/>
<feature type="active site" description="Charge relay system" evidence="6">
    <location>
        <position position="100"/>
    </location>
</feature>
<dbReference type="OrthoDB" id="206201at2759"/>
<dbReference type="Pfam" id="PF05922">
    <property type="entry name" value="Inhibitor_I9"/>
    <property type="match status" value="1"/>
</dbReference>
<keyword evidence="3" id="KW-0732">Signal</keyword>
<name>A0A9P4J044_9PEZI</name>
<dbReference type="Gene3D" id="3.40.50.200">
    <property type="entry name" value="Peptidase S8/S53 domain"/>
    <property type="match status" value="1"/>
</dbReference>
<dbReference type="InterPro" id="IPR000209">
    <property type="entry name" value="Peptidase_S8/S53_dom"/>
</dbReference>
<gene>
    <name evidence="9" type="ORF">K461DRAFT_227426</name>
</gene>
<dbReference type="GO" id="GO:0004252">
    <property type="term" value="F:serine-type endopeptidase activity"/>
    <property type="evidence" value="ECO:0007669"/>
    <property type="project" value="UniProtKB-UniRule"/>
</dbReference>
<dbReference type="AlphaFoldDB" id="A0A9P4J044"/>
<keyword evidence="4 6" id="KW-0378">Hydrolase</keyword>
<keyword evidence="10" id="KW-1185">Reference proteome</keyword>
<dbReference type="GO" id="GO:0005576">
    <property type="term" value="C:extracellular region"/>
    <property type="evidence" value="ECO:0007669"/>
    <property type="project" value="UniProtKB-ARBA"/>
</dbReference>
<protein>
    <submittedName>
        <fullName evidence="9">Alkaline protease</fullName>
    </submittedName>
</protein>
<dbReference type="Proteomes" id="UP000799439">
    <property type="component" value="Unassembled WGS sequence"/>
</dbReference>
<dbReference type="InterPro" id="IPR034193">
    <property type="entry name" value="PCSK9_ProteinaseK-like"/>
</dbReference>
<feature type="active site" description="Charge relay system" evidence="6">
    <location>
        <position position="293"/>
    </location>
</feature>
<evidence type="ECO:0000256" key="3">
    <source>
        <dbReference type="ARBA" id="ARBA00022729"/>
    </source>
</evidence>
<evidence type="ECO:0000256" key="4">
    <source>
        <dbReference type="ARBA" id="ARBA00022801"/>
    </source>
</evidence>